<dbReference type="Pfam" id="PF00571">
    <property type="entry name" value="CBS"/>
    <property type="match status" value="2"/>
</dbReference>
<dbReference type="Gene3D" id="3.10.580.10">
    <property type="entry name" value="CBS-domain"/>
    <property type="match status" value="1"/>
</dbReference>
<proteinExistence type="predicted"/>
<keyword evidence="4" id="KW-0808">Transferase</keyword>
<dbReference type="GO" id="GO:0016301">
    <property type="term" value="F:kinase activity"/>
    <property type="evidence" value="ECO:0007669"/>
    <property type="project" value="UniProtKB-KW"/>
</dbReference>
<dbReference type="CDD" id="cd04623">
    <property type="entry name" value="CBS_pair_bac_euk"/>
    <property type="match status" value="1"/>
</dbReference>
<protein>
    <submittedName>
        <fullName evidence="4">Histidine kinase</fullName>
    </submittedName>
</protein>
<dbReference type="OrthoDB" id="9807125at2"/>
<reference evidence="4 5" key="1">
    <citation type="submission" date="2015-06" db="EMBL/GenBank/DDBJ databases">
        <title>A Comprehensive Approach to Explore the Metabolic and Phylogenetic Diversity of Bacterial Steroid Degradation in the Environment: Testosterone as an Example.</title>
        <authorList>
            <person name="Yang F.-C."/>
            <person name="Chen Y.-L."/>
            <person name="Yu C.-P."/>
            <person name="Tang S.-L."/>
            <person name="Wang P.-H."/>
            <person name="Ismail W."/>
            <person name="Wang C.-H."/>
            <person name="Yang C.-Y."/>
            <person name="Chiang Y.-R."/>
        </authorList>
    </citation>
    <scope>NUCLEOTIDE SEQUENCE [LARGE SCALE GENOMIC DNA]</scope>
    <source>
        <strain evidence="4 5">DSM 18526</strain>
    </source>
</reference>
<dbReference type="SMART" id="SM00116">
    <property type="entry name" value="CBS"/>
    <property type="match status" value="2"/>
</dbReference>
<keyword evidence="1 2" id="KW-0129">CBS domain</keyword>
<evidence type="ECO:0000256" key="2">
    <source>
        <dbReference type="PROSITE-ProRule" id="PRU00703"/>
    </source>
</evidence>
<keyword evidence="5" id="KW-1185">Reference proteome</keyword>
<keyword evidence="4" id="KW-0418">Kinase</keyword>
<dbReference type="InterPro" id="IPR046342">
    <property type="entry name" value="CBS_dom_sf"/>
</dbReference>
<gene>
    <name evidence="4" type="ORF">ACG33_15060</name>
</gene>
<dbReference type="PATRIC" id="fig|465721.4.peg.3218"/>
<dbReference type="EMBL" id="CP011971">
    <property type="protein sequence ID" value="AMN48393.1"/>
    <property type="molecule type" value="Genomic_DNA"/>
</dbReference>
<evidence type="ECO:0000259" key="3">
    <source>
        <dbReference type="PROSITE" id="PS51371"/>
    </source>
</evidence>
<dbReference type="InterPro" id="IPR000644">
    <property type="entry name" value="CBS_dom"/>
</dbReference>
<feature type="domain" description="CBS" evidence="3">
    <location>
        <begin position="76"/>
        <end position="132"/>
    </location>
</feature>
<accession>A0A127FDE4</accession>
<organism evidence="4 5">
    <name type="scientific">Steroidobacter denitrificans</name>
    <dbReference type="NCBI Taxonomy" id="465721"/>
    <lineage>
        <taxon>Bacteria</taxon>
        <taxon>Pseudomonadati</taxon>
        <taxon>Pseudomonadota</taxon>
        <taxon>Gammaproteobacteria</taxon>
        <taxon>Steroidobacterales</taxon>
        <taxon>Steroidobacteraceae</taxon>
        <taxon>Steroidobacter</taxon>
    </lineage>
</organism>
<dbReference type="PROSITE" id="PS51371">
    <property type="entry name" value="CBS"/>
    <property type="match status" value="2"/>
</dbReference>
<dbReference type="PANTHER" id="PTHR43080">
    <property type="entry name" value="CBS DOMAIN-CONTAINING PROTEIN CBSX3, MITOCHONDRIAL"/>
    <property type="match status" value="1"/>
</dbReference>
<dbReference type="AlphaFoldDB" id="A0A127FDE4"/>
<evidence type="ECO:0000313" key="4">
    <source>
        <dbReference type="EMBL" id="AMN48393.1"/>
    </source>
</evidence>
<dbReference type="KEGG" id="sdf:ACG33_15060"/>
<dbReference type="PANTHER" id="PTHR43080:SF2">
    <property type="entry name" value="CBS DOMAIN-CONTAINING PROTEIN"/>
    <property type="match status" value="1"/>
</dbReference>
<sequence>MLRVKHLLDLKGRSVWSIAPEEPVLRAIQLMAAKGVGALPVLKGLELVGIVSERDYARKVILQGHSSSDTQVREIMYSPVITVTENETVHHCMELVTERRIRHLPVVERDRVIGIVSIGDLVKAVIEEQQQTIDQLERYIVG</sequence>
<dbReference type="STRING" id="465721.ACG33_15060"/>
<dbReference type="RefSeq" id="WP_066922424.1">
    <property type="nucleotide sequence ID" value="NZ_CP011971.1"/>
</dbReference>
<evidence type="ECO:0000313" key="5">
    <source>
        <dbReference type="Proteomes" id="UP000070250"/>
    </source>
</evidence>
<dbReference type="InterPro" id="IPR051257">
    <property type="entry name" value="Diverse_CBS-Domain"/>
</dbReference>
<dbReference type="Proteomes" id="UP000070250">
    <property type="component" value="Chromosome"/>
</dbReference>
<feature type="domain" description="CBS" evidence="3">
    <location>
        <begin position="11"/>
        <end position="67"/>
    </location>
</feature>
<evidence type="ECO:0000256" key="1">
    <source>
        <dbReference type="ARBA" id="ARBA00023122"/>
    </source>
</evidence>
<name>A0A127FDE4_STEDE</name>
<dbReference type="InterPro" id="IPR044725">
    <property type="entry name" value="CBSX3_CBS_dom"/>
</dbReference>
<dbReference type="SUPFAM" id="SSF54631">
    <property type="entry name" value="CBS-domain pair"/>
    <property type="match status" value="1"/>
</dbReference>